<dbReference type="Proteomes" id="UP000762676">
    <property type="component" value="Unassembled WGS sequence"/>
</dbReference>
<reference evidence="2 3" key="1">
    <citation type="journal article" date="2021" name="Elife">
        <title>Chloroplast acquisition without the gene transfer in kleptoplastic sea slugs, Plakobranchus ocellatus.</title>
        <authorList>
            <person name="Maeda T."/>
            <person name="Takahashi S."/>
            <person name="Yoshida T."/>
            <person name="Shimamura S."/>
            <person name="Takaki Y."/>
            <person name="Nagai Y."/>
            <person name="Toyoda A."/>
            <person name="Suzuki Y."/>
            <person name="Arimoto A."/>
            <person name="Ishii H."/>
            <person name="Satoh N."/>
            <person name="Nishiyama T."/>
            <person name="Hasebe M."/>
            <person name="Maruyama T."/>
            <person name="Minagawa J."/>
            <person name="Obokata J."/>
            <person name="Shigenobu S."/>
        </authorList>
    </citation>
    <scope>NUCLEOTIDE SEQUENCE [LARGE SCALE GENOMIC DNA]</scope>
</reference>
<feature type="compositionally biased region" description="Basic and acidic residues" evidence="1">
    <location>
        <begin position="40"/>
        <end position="50"/>
    </location>
</feature>
<evidence type="ECO:0000313" key="2">
    <source>
        <dbReference type="EMBL" id="GFR97978.1"/>
    </source>
</evidence>
<evidence type="ECO:0000313" key="3">
    <source>
        <dbReference type="Proteomes" id="UP000762676"/>
    </source>
</evidence>
<name>A0AAV4HJC3_9GAST</name>
<feature type="compositionally biased region" description="Basic and acidic residues" evidence="1">
    <location>
        <begin position="1"/>
        <end position="25"/>
    </location>
</feature>
<feature type="compositionally biased region" description="Basic residues" evidence="1">
    <location>
        <begin position="26"/>
        <end position="39"/>
    </location>
</feature>
<comment type="caution">
    <text evidence="2">The sequence shown here is derived from an EMBL/GenBank/DDBJ whole genome shotgun (WGS) entry which is preliminary data.</text>
</comment>
<gene>
    <name evidence="2" type="ORF">ElyMa_006338100</name>
</gene>
<evidence type="ECO:0000256" key="1">
    <source>
        <dbReference type="SAM" id="MobiDB-lite"/>
    </source>
</evidence>
<organism evidence="2 3">
    <name type="scientific">Elysia marginata</name>
    <dbReference type="NCBI Taxonomy" id="1093978"/>
    <lineage>
        <taxon>Eukaryota</taxon>
        <taxon>Metazoa</taxon>
        <taxon>Spiralia</taxon>
        <taxon>Lophotrochozoa</taxon>
        <taxon>Mollusca</taxon>
        <taxon>Gastropoda</taxon>
        <taxon>Heterobranchia</taxon>
        <taxon>Euthyneura</taxon>
        <taxon>Panpulmonata</taxon>
        <taxon>Sacoglossa</taxon>
        <taxon>Placobranchoidea</taxon>
        <taxon>Plakobranchidae</taxon>
        <taxon>Elysia</taxon>
    </lineage>
</organism>
<dbReference type="EMBL" id="BMAT01012720">
    <property type="protein sequence ID" value="GFR97978.1"/>
    <property type="molecule type" value="Genomic_DNA"/>
</dbReference>
<proteinExistence type="predicted"/>
<dbReference type="AlphaFoldDB" id="A0AAV4HJC3"/>
<sequence length="99" mass="11521">MDERTRKRGVEKEKDLEKTEKETKGGKKGRERKRRREKRKEKDRQIRRAEPAVTGIFSNSALSTADTILLKSRLINNCLNLIPRSRQIGKTTRANFPIS</sequence>
<protein>
    <submittedName>
        <fullName evidence="2">Uncharacterized protein</fullName>
    </submittedName>
</protein>
<accession>A0AAV4HJC3</accession>
<keyword evidence="3" id="KW-1185">Reference proteome</keyword>
<feature type="region of interest" description="Disordered" evidence="1">
    <location>
        <begin position="1"/>
        <end position="58"/>
    </location>
</feature>